<dbReference type="SUPFAM" id="SSF55785">
    <property type="entry name" value="PYP-like sensor domain (PAS domain)"/>
    <property type="match status" value="2"/>
</dbReference>
<dbReference type="PANTHER" id="PTHR44757">
    <property type="entry name" value="DIGUANYLATE CYCLASE DGCP"/>
    <property type="match status" value="1"/>
</dbReference>
<dbReference type="PANTHER" id="PTHR44757:SF2">
    <property type="entry name" value="BIOFILM ARCHITECTURE MAINTENANCE PROTEIN MBAA"/>
    <property type="match status" value="1"/>
</dbReference>
<proteinExistence type="predicted"/>
<protein>
    <submittedName>
        <fullName evidence="3">PAS domain-containing protein</fullName>
    </submittedName>
</protein>
<evidence type="ECO:0000259" key="2">
    <source>
        <dbReference type="PROSITE" id="PS50112"/>
    </source>
</evidence>
<reference evidence="3 4" key="1">
    <citation type="submission" date="2024-10" db="EMBL/GenBank/DDBJ databases">
        <title>The Natural Products Discovery Center: Release of the First 8490 Sequenced Strains for Exploring Actinobacteria Biosynthetic Diversity.</title>
        <authorList>
            <person name="Kalkreuter E."/>
            <person name="Kautsar S.A."/>
            <person name="Yang D."/>
            <person name="Bader C.D."/>
            <person name="Teijaro C.N."/>
            <person name="Fluegel L."/>
            <person name="Davis C.M."/>
            <person name="Simpson J.R."/>
            <person name="Lauterbach L."/>
            <person name="Steele A.D."/>
            <person name="Gui C."/>
            <person name="Meng S."/>
            <person name="Li G."/>
            <person name="Viehrig K."/>
            <person name="Ye F."/>
            <person name="Su P."/>
            <person name="Kiefer A.F."/>
            <person name="Nichols A."/>
            <person name="Cepeda A.J."/>
            <person name="Yan W."/>
            <person name="Fan B."/>
            <person name="Jiang Y."/>
            <person name="Adhikari A."/>
            <person name="Zheng C.-J."/>
            <person name="Schuster L."/>
            <person name="Cowan T.M."/>
            <person name="Smanski M.J."/>
            <person name="Chevrette M.G."/>
            <person name="De Carvalho L.P.S."/>
            <person name="Shen B."/>
        </authorList>
    </citation>
    <scope>NUCLEOTIDE SEQUENCE [LARGE SCALE GENOMIC DNA]</scope>
    <source>
        <strain evidence="3 4">NPDC048229</strain>
    </source>
</reference>
<feature type="domain" description="PAS" evidence="2">
    <location>
        <begin position="25"/>
        <end position="69"/>
    </location>
</feature>
<organism evidence="3 4">
    <name type="scientific">Streptomyces omiyaensis</name>
    <dbReference type="NCBI Taxonomy" id="68247"/>
    <lineage>
        <taxon>Bacteria</taxon>
        <taxon>Bacillati</taxon>
        <taxon>Actinomycetota</taxon>
        <taxon>Actinomycetes</taxon>
        <taxon>Kitasatosporales</taxon>
        <taxon>Streptomycetaceae</taxon>
        <taxon>Streptomyces</taxon>
    </lineage>
</organism>
<dbReference type="Proteomes" id="UP001604282">
    <property type="component" value="Unassembled WGS sequence"/>
</dbReference>
<dbReference type="PROSITE" id="PS50112">
    <property type="entry name" value="PAS"/>
    <property type="match status" value="2"/>
</dbReference>
<dbReference type="SMART" id="SM00091">
    <property type="entry name" value="PAS"/>
    <property type="match status" value="2"/>
</dbReference>
<dbReference type="CDD" id="cd00130">
    <property type="entry name" value="PAS"/>
    <property type="match status" value="1"/>
</dbReference>
<feature type="domain" description="PAS" evidence="2">
    <location>
        <begin position="157"/>
        <end position="203"/>
    </location>
</feature>
<dbReference type="InterPro" id="IPR035965">
    <property type="entry name" value="PAS-like_dom_sf"/>
</dbReference>
<comment type="caution">
    <text evidence="3">The sequence shown here is derived from an EMBL/GenBank/DDBJ whole genome shotgun (WGS) entry which is preliminary data.</text>
</comment>
<dbReference type="RefSeq" id="WP_392884935.1">
    <property type="nucleotide sequence ID" value="NZ_JBICZW010000046.1"/>
</dbReference>
<feature type="region of interest" description="Disordered" evidence="1">
    <location>
        <begin position="79"/>
        <end position="101"/>
    </location>
</feature>
<dbReference type="InterPro" id="IPR000014">
    <property type="entry name" value="PAS"/>
</dbReference>
<feature type="compositionally biased region" description="Low complexity" evidence="1">
    <location>
        <begin position="414"/>
        <end position="427"/>
    </location>
</feature>
<dbReference type="InterPro" id="IPR013656">
    <property type="entry name" value="PAS_4"/>
</dbReference>
<dbReference type="Pfam" id="PF08448">
    <property type="entry name" value="PAS_4"/>
    <property type="match status" value="1"/>
</dbReference>
<dbReference type="EMBL" id="JBICZW010000046">
    <property type="protein sequence ID" value="MFG3194294.1"/>
    <property type="molecule type" value="Genomic_DNA"/>
</dbReference>
<dbReference type="InterPro" id="IPR013767">
    <property type="entry name" value="PAS_fold"/>
</dbReference>
<feature type="region of interest" description="Disordered" evidence="1">
    <location>
        <begin position="363"/>
        <end position="427"/>
    </location>
</feature>
<evidence type="ECO:0000313" key="3">
    <source>
        <dbReference type="EMBL" id="MFG3194294.1"/>
    </source>
</evidence>
<sequence>MNFDDSQNPVSAGATALPPLPRAGVADLLPDAVLIVDDNGTVVGANLAAAALLGRERHAVEGRGVLDFLPAFDWNLTRVPPDAGHPGGTRTARHRTTGRTADGRTFAAEIGTVLLDRHTLHDGIPYGASLVIAVRDVTPAEDARAELTRALLQAEAVLRTADEALIGTDAEGRIDLVNPAAARLLGGKAAELGGHELRTRLVHLGPDGEPLPAEDTPLSRALRTGRASRLPAQELRTGDGVRLTADVAVRPVTERGEVVGAVVALTDRRPYERLAAEHAAAQTRLLRHHRAELEAQRERTARAAEHGRALTDFLAGPLMGALHHLHTELSRLAGDPSRPLWPEAAVSLDALAGDLRMTMALAHTRARPSGPDGPPRGPRRRTVLIDDVVRDGAAGGGEPSEDPGRPTGRHRALPAAVPAVPSSPAVD</sequence>
<dbReference type="InterPro" id="IPR052155">
    <property type="entry name" value="Biofilm_reg_signaling"/>
</dbReference>
<keyword evidence="4" id="KW-1185">Reference proteome</keyword>
<gene>
    <name evidence="3" type="ORF">ACGFYS_35875</name>
</gene>
<evidence type="ECO:0000313" key="4">
    <source>
        <dbReference type="Proteomes" id="UP001604282"/>
    </source>
</evidence>
<accession>A0ABW7C3G4</accession>
<dbReference type="Gene3D" id="3.30.450.20">
    <property type="entry name" value="PAS domain"/>
    <property type="match status" value="2"/>
</dbReference>
<name>A0ABW7C3G4_9ACTN</name>
<evidence type="ECO:0000256" key="1">
    <source>
        <dbReference type="SAM" id="MobiDB-lite"/>
    </source>
</evidence>
<dbReference type="Pfam" id="PF00989">
    <property type="entry name" value="PAS"/>
    <property type="match status" value="1"/>
</dbReference>
<dbReference type="NCBIfam" id="TIGR00229">
    <property type="entry name" value="sensory_box"/>
    <property type="match status" value="2"/>
</dbReference>